<dbReference type="eggNOG" id="COG0789">
    <property type="taxonomic scope" value="Bacteria"/>
</dbReference>
<keyword evidence="5" id="KW-1185">Reference proteome</keyword>
<proteinExistence type="predicted"/>
<evidence type="ECO:0000259" key="3">
    <source>
        <dbReference type="PROSITE" id="PS50937"/>
    </source>
</evidence>
<dbReference type="SMART" id="SM00422">
    <property type="entry name" value="HTH_MERR"/>
    <property type="match status" value="1"/>
</dbReference>
<dbReference type="PROSITE" id="PS50937">
    <property type="entry name" value="HTH_MERR_2"/>
    <property type="match status" value="1"/>
</dbReference>
<dbReference type="InterPro" id="IPR009061">
    <property type="entry name" value="DNA-bd_dom_put_sf"/>
</dbReference>
<dbReference type="STRING" id="1692.BMAGN_1376"/>
<evidence type="ECO:0000256" key="1">
    <source>
        <dbReference type="ARBA" id="ARBA00023125"/>
    </source>
</evidence>
<organism evidence="4 5">
    <name type="scientific">Bifidobacterium magnum</name>
    <dbReference type="NCBI Taxonomy" id="1692"/>
    <lineage>
        <taxon>Bacteria</taxon>
        <taxon>Bacillati</taxon>
        <taxon>Actinomycetota</taxon>
        <taxon>Actinomycetes</taxon>
        <taxon>Bifidobacteriales</taxon>
        <taxon>Bifidobacteriaceae</taxon>
        <taxon>Bifidobacterium</taxon>
    </lineage>
</organism>
<evidence type="ECO:0000256" key="2">
    <source>
        <dbReference type="SAM" id="MobiDB-lite"/>
    </source>
</evidence>
<dbReference type="GO" id="GO:0003700">
    <property type="term" value="F:DNA-binding transcription factor activity"/>
    <property type="evidence" value="ECO:0007669"/>
    <property type="project" value="InterPro"/>
</dbReference>
<dbReference type="SUPFAM" id="SSF46955">
    <property type="entry name" value="Putative DNA-binding domain"/>
    <property type="match status" value="1"/>
</dbReference>
<dbReference type="NCBIfam" id="NF047375">
    <property type="entry name" value="HeatShock_HspR"/>
    <property type="match status" value="1"/>
</dbReference>
<dbReference type="AlphaFoldDB" id="A0A087B814"/>
<reference evidence="4 5" key="1">
    <citation type="submission" date="2014-03" db="EMBL/GenBank/DDBJ databases">
        <title>Genomics of Bifidobacteria.</title>
        <authorList>
            <person name="Ventura M."/>
            <person name="Milani C."/>
            <person name="Lugli G.A."/>
        </authorList>
    </citation>
    <scope>NUCLEOTIDE SEQUENCE [LARGE SCALE GENOMIC DNA]</scope>
    <source>
        <strain evidence="4 5">LMG 11591</strain>
    </source>
</reference>
<feature type="domain" description="HTH merR-type" evidence="3">
    <location>
        <begin position="27"/>
        <end position="96"/>
    </location>
</feature>
<evidence type="ECO:0000313" key="4">
    <source>
        <dbReference type="EMBL" id="KFI67164.1"/>
    </source>
</evidence>
<comment type="caution">
    <text evidence="4">The sequence shown here is derived from an EMBL/GenBank/DDBJ whole genome shotgun (WGS) entry which is preliminary data.</text>
</comment>
<protein>
    <submittedName>
        <fullName evidence="4">MerR-type transcriptional regulator</fullName>
    </submittedName>
</protein>
<dbReference type="PANTHER" id="PTHR30204">
    <property type="entry name" value="REDOX-CYCLING DRUG-SENSING TRANSCRIPTIONAL ACTIVATOR SOXR"/>
    <property type="match status" value="1"/>
</dbReference>
<dbReference type="CDD" id="cd04766">
    <property type="entry name" value="HTH_HspR"/>
    <property type="match status" value="1"/>
</dbReference>
<dbReference type="Proteomes" id="UP000029052">
    <property type="component" value="Unassembled WGS sequence"/>
</dbReference>
<dbReference type="Gene3D" id="1.10.1660.10">
    <property type="match status" value="1"/>
</dbReference>
<dbReference type="GO" id="GO:0003677">
    <property type="term" value="F:DNA binding"/>
    <property type="evidence" value="ECO:0007669"/>
    <property type="project" value="UniProtKB-KW"/>
</dbReference>
<keyword evidence="1" id="KW-0238">DNA-binding</keyword>
<dbReference type="Pfam" id="PF13411">
    <property type="entry name" value="MerR_1"/>
    <property type="match status" value="1"/>
</dbReference>
<sequence>MCAIALVAGRADLDGAAHAGFDVDLPVFAVGQAAELANVHPQTLRQYDRMGMVVPQRTSGGARRYSLRDIDQLNQTQHLSQDDGINITGIMRILALEKENRELKAQLEQLSKPAESKVFAANMDGDIVQVQRTRHMKHWRAQLKTEPRELPAGPTYRSQEASDRDRQSTDVNGTPTSRAITLWRAHEQPYR</sequence>
<dbReference type="PROSITE" id="PS00552">
    <property type="entry name" value="HTH_MERR_1"/>
    <property type="match status" value="1"/>
</dbReference>
<gene>
    <name evidence="4" type="ORF">BMAGN_1376</name>
</gene>
<dbReference type="PANTHER" id="PTHR30204:SF58">
    <property type="entry name" value="HTH-TYPE TRANSCRIPTIONAL REGULATOR YFMP"/>
    <property type="match status" value="1"/>
</dbReference>
<feature type="region of interest" description="Disordered" evidence="2">
    <location>
        <begin position="144"/>
        <end position="191"/>
    </location>
</feature>
<name>A0A087B814_9BIFI</name>
<dbReference type="EMBL" id="JGZB01000011">
    <property type="protein sequence ID" value="KFI67164.1"/>
    <property type="molecule type" value="Genomic_DNA"/>
</dbReference>
<dbReference type="InterPro" id="IPR000551">
    <property type="entry name" value="MerR-type_HTH_dom"/>
</dbReference>
<dbReference type="InterPro" id="IPR047057">
    <property type="entry name" value="MerR_fam"/>
</dbReference>
<feature type="compositionally biased region" description="Polar residues" evidence="2">
    <location>
        <begin position="169"/>
        <end position="179"/>
    </location>
</feature>
<accession>A0A087B814</accession>
<evidence type="ECO:0000313" key="5">
    <source>
        <dbReference type="Proteomes" id="UP000029052"/>
    </source>
</evidence>